<dbReference type="PANTHER" id="PTHR43793:SF2">
    <property type="entry name" value="BIFUNCTIONAL PROTEIN HLDE"/>
    <property type="match status" value="1"/>
</dbReference>
<dbReference type="SUPFAM" id="SSF52374">
    <property type="entry name" value="Nucleotidylyl transferase"/>
    <property type="match status" value="1"/>
</dbReference>
<accession>A0ABP8GT76</accession>
<dbReference type="InterPro" id="IPR050385">
    <property type="entry name" value="Archaeal_FAD_synthase"/>
</dbReference>
<keyword evidence="5" id="KW-0067">ATP-binding</keyword>
<dbReference type="EMBL" id="BAABGY010000007">
    <property type="protein sequence ID" value="GAA4329642.1"/>
    <property type="molecule type" value="Genomic_DNA"/>
</dbReference>
<evidence type="ECO:0000256" key="2">
    <source>
        <dbReference type="ARBA" id="ARBA00022679"/>
    </source>
</evidence>
<sequence>MKAPLSYRNKILQLPELLRRAQQWRLPGKTIAFTNGCFDLLHAGHIDSLSAAAAEADYLVVGLNSDASVKRLKGESRPLNDEQSRAMVLASLLMVDAVVLFGEDTPRELIAALLPDVLVKGGDYKVEDIAGAAEVQAAGGRVVINPIREGFSTTGIIEKMKQ</sequence>
<dbReference type="InterPro" id="IPR014729">
    <property type="entry name" value="Rossmann-like_a/b/a_fold"/>
</dbReference>
<comment type="caution">
    <text evidence="9">The sequence shown here is derived from an EMBL/GenBank/DDBJ whole genome shotgun (WGS) entry which is preliminary data.</text>
</comment>
<keyword evidence="6" id="KW-0119">Carbohydrate metabolism</keyword>
<name>A0ABP8GT76_9BACT</name>
<keyword evidence="3" id="KW-0548">Nucleotidyltransferase</keyword>
<dbReference type="NCBIfam" id="TIGR00125">
    <property type="entry name" value="cyt_tran_rel"/>
    <property type="match status" value="1"/>
</dbReference>
<evidence type="ECO:0000256" key="6">
    <source>
        <dbReference type="ARBA" id="ARBA00023277"/>
    </source>
</evidence>
<evidence type="ECO:0000256" key="3">
    <source>
        <dbReference type="ARBA" id="ARBA00022695"/>
    </source>
</evidence>
<gene>
    <name evidence="9" type="ORF">GCM10023184_20310</name>
</gene>
<evidence type="ECO:0000259" key="8">
    <source>
        <dbReference type="Pfam" id="PF01467"/>
    </source>
</evidence>
<dbReference type="Gene3D" id="3.40.50.620">
    <property type="entry name" value="HUPs"/>
    <property type="match status" value="1"/>
</dbReference>
<organism evidence="9 10">
    <name type="scientific">Flaviaesturariibacter amylovorans</name>
    <dbReference type="NCBI Taxonomy" id="1084520"/>
    <lineage>
        <taxon>Bacteria</taxon>
        <taxon>Pseudomonadati</taxon>
        <taxon>Bacteroidota</taxon>
        <taxon>Chitinophagia</taxon>
        <taxon>Chitinophagales</taxon>
        <taxon>Chitinophagaceae</taxon>
        <taxon>Flaviaestuariibacter</taxon>
    </lineage>
</organism>
<keyword evidence="4" id="KW-0547">Nucleotide-binding</keyword>
<feature type="domain" description="Cytidyltransferase-like" evidence="8">
    <location>
        <begin position="33"/>
        <end position="158"/>
    </location>
</feature>
<evidence type="ECO:0000256" key="7">
    <source>
        <dbReference type="ARBA" id="ARBA00047428"/>
    </source>
</evidence>
<dbReference type="PANTHER" id="PTHR43793">
    <property type="entry name" value="FAD SYNTHASE"/>
    <property type="match status" value="1"/>
</dbReference>
<dbReference type="InterPro" id="IPR004821">
    <property type="entry name" value="Cyt_trans-like"/>
</dbReference>
<keyword evidence="10" id="KW-1185">Reference proteome</keyword>
<reference evidence="10" key="1">
    <citation type="journal article" date="2019" name="Int. J. Syst. Evol. Microbiol.">
        <title>The Global Catalogue of Microorganisms (GCM) 10K type strain sequencing project: providing services to taxonomists for standard genome sequencing and annotation.</title>
        <authorList>
            <consortium name="The Broad Institute Genomics Platform"/>
            <consortium name="The Broad Institute Genome Sequencing Center for Infectious Disease"/>
            <person name="Wu L."/>
            <person name="Ma J."/>
        </authorList>
    </citation>
    <scope>NUCLEOTIDE SEQUENCE [LARGE SCALE GENOMIC DNA]</scope>
    <source>
        <strain evidence="10">JCM 17919</strain>
    </source>
</reference>
<evidence type="ECO:0000256" key="5">
    <source>
        <dbReference type="ARBA" id="ARBA00022840"/>
    </source>
</evidence>
<evidence type="ECO:0000313" key="10">
    <source>
        <dbReference type="Proteomes" id="UP001501725"/>
    </source>
</evidence>
<dbReference type="EC" id="2.7.7.70" evidence="1"/>
<comment type="catalytic activity">
    <reaction evidence="7">
        <text>D-glycero-beta-D-manno-heptose 1-phosphate + ATP + H(+) = ADP-D-glycero-beta-D-manno-heptose + diphosphate</text>
        <dbReference type="Rhea" id="RHEA:27465"/>
        <dbReference type="ChEBI" id="CHEBI:15378"/>
        <dbReference type="ChEBI" id="CHEBI:30616"/>
        <dbReference type="ChEBI" id="CHEBI:33019"/>
        <dbReference type="ChEBI" id="CHEBI:59967"/>
        <dbReference type="ChEBI" id="CHEBI:61593"/>
        <dbReference type="EC" id="2.7.7.70"/>
    </reaction>
</comment>
<evidence type="ECO:0000313" key="9">
    <source>
        <dbReference type="EMBL" id="GAA4329642.1"/>
    </source>
</evidence>
<proteinExistence type="predicted"/>
<evidence type="ECO:0000256" key="1">
    <source>
        <dbReference type="ARBA" id="ARBA00012519"/>
    </source>
</evidence>
<dbReference type="InterPro" id="IPR011914">
    <property type="entry name" value="RfaE_dom_II"/>
</dbReference>
<dbReference type="NCBIfam" id="TIGR02199">
    <property type="entry name" value="rfaE_dom_II"/>
    <property type="match status" value="1"/>
</dbReference>
<keyword evidence="2" id="KW-0808">Transferase</keyword>
<dbReference type="RefSeq" id="WP_345255528.1">
    <property type="nucleotide sequence ID" value="NZ_BAABGY010000007.1"/>
</dbReference>
<evidence type="ECO:0000256" key="4">
    <source>
        <dbReference type="ARBA" id="ARBA00022741"/>
    </source>
</evidence>
<dbReference type="Pfam" id="PF01467">
    <property type="entry name" value="CTP_transf_like"/>
    <property type="match status" value="1"/>
</dbReference>
<dbReference type="Proteomes" id="UP001501725">
    <property type="component" value="Unassembled WGS sequence"/>
</dbReference>
<protein>
    <recommendedName>
        <fullName evidence="1">D-glycero-beta-D-manno-heptose 1-phosphate adenylyltransferase</fullName>
        <ecNumber evidence="1">2.7.7.70</ecNumber>
    </recommendedName>
</protein>